<feature type="domain" description="4Fe-4S ferredoxin-type" evidence="1">
    <location>
        <begin position="4"/>
        <end position="34"/>
    </location>
</feature>
<evidence type="ECO:0000313" key="2">
    <source>
        <dbReference type="EMBL" id="BDE95020.1"/>
    </source>
</evidence>
<gene>
    <name evidence="2" type="ORF">CE91St30_03530</name>
</gene>
<dbReference type="PROSITE" id="PS51379">
    <property type="entry name" value="4FE4S_FER_2"/>
    <property type="match status" value="1"/>
</dbReference>
<evidence type="ECO:0000259" key="1">
    <source>
        <dbReference type="PROSITE" id="PS51379"/>
    </source>
</evidence>
<sequence length="110" mass="12222">MSKKGLLVSYNWCTGCHSCEIACQMENGLPVDQFGIKVSQIGPWQYGEDKWQYAYIPTITDQCTLCGKRVEKGKLPSCVQHCQAKCLKIVSEEEAAAAIAENGKQLFMTL</sequence>
<dbReference type="Proteomes" id="UP001320544">
    <property type="component" value="Chromosome"/>
</dbReference>
<protein>
    <recommendedName>
        <fullName evidence="1">4Fe-4S ferredoxin-type domain-containing protein</fullName>
    </recommendedName>
</protein>
<reference evidence="2 3" key="1">
    <citation type="submission" date="2022-01" db="EMBL/GenBank/DDBJ databases">
        <title>Novel bile acid biosynthetic pathways are enriched in the microbiome of centenarians.</title>
        <authorList>
            <person name="Sato Y."/>
            <person name="Atarashi K."/>
            <person name="Plichta R.D."/>
            <person name="Arai Y."/>
            <person name="Sasajima S."/>
            <person name="Kearney M.S."/>
            <person name="Suda W."/>
            <person name="Takeshita K."/>
            <person name="Sasaki T."/>
            <person name="Okamoto S."/>
            <person name="Skelly N.A."/>
            <person name="Okamura Y."/>
            <person name="Vlamakis H."/>
            <person name="Li Y."/>
            <person name="Tanoue T."/>
            <person name="Takei H."/>
            <person name="Nittono H."/>
            <person name="Narushima S."/>
            <person name="Irie J."/>
            <person name="Itoh H."/>
            <person name="Moriya K."/>
            <person name="Sugiura Y."/>
            <person name="Suematsu M."/>
            <person name="Moritoki N."/>
            <person name="Shibata S."/>
            <person name="Littman R.D."/>
            <person name="Fischbach A.M."/>
            <person name="Uwamino Y."/>
            <person name="Inoue T."/>
            <person name="Honda A."/>
            <person name="Hattori M."/>
            <person name="Murai T."/>
            <person name="Xavier J.R."/>
            <person name="Hirose N."/>
            <person name="Honda K."/>
        </authorList>
    </citation>
    <scope>NUCLEOTIDE SEQUENCE [LARGE SCALE GENOMIC DNA]</scope>
    <source>
        <strain evidence="2 3">CE91-St30</strain>
    </source>
</reference>
<dbReference type="RefSeq" id="WP_102379311.1">
    <property type="nucleotide sequence ID" value="NZ_AP025564.1"/>
</dbReference>
<accession>A0ABM7WFV6</accession>
<dbReference type="InterPro" id="IPR017896">
    <property type="entry name" value="4Fe4S_Fe-S-bd"/>
</dbReference>
<organism evidence="2 3">
    <name type="scientific">Raoultibacter timonensis</name>
    <dbReference type="NCBI Taxonomy" id="1907662"/>
    <lineage>
        <taxon>Bacteria</taxon>
        <taxon>Bacillati</taxon>
        <taxon>Actinomycetota</taxon>
        <taxon>Coriobacteriia</taxon>
        <taxon>Eggerthellales</taxon>
        <taxon>Eggerthellaceae</taxon>
        <taxon>Raoultibacter</taxon>
    </lineage>
</organism>
<proteinExistence type="predicted"/>
<name>A0ABM7WFV6_9ACTN</name>
<keyword evidence="3" id="KW-1185">Reference proteome</keyword>
<evidence type="ECO:0000313" key="3">
    <source>
        <dbReference type="Proteomes" id="UP001320544"/>
    </source>
</evidence>
<dbReference type="Pfam" id="PF13247">
    <property type="entry name" value="Fer4_11"/>
    <property type="match status" value="1"/>
</dbReference>
<dbReference type="EMBL" id="AP025564">
    <property type="protein sequence ID" value="BDE95020.1"/>
    <property type="molecule type" value="Genomic_DNA"/>
</dbReference>
<dbReference type="Gene3D" id="3.30.70.20">
    <property type="match status" value="1"/>
</dbReference>
<dbReference type="SUPFAM" id="SSF54862">
    <property type="entry name" value="4Fe-4S ferredoxins"/>
    <property type="match status" value="1"/>
</dbReference>